<comment type="caution">
    <text evidence="2">The sequence shown here is derived from an EMBL/GenBank/DDBJ whole genome shotgun (WGS) entry which is preliminary data.</text>
</comment>
<evidence type="ECO:0000313" key="2">
    <source>
        <dbReference type="EMBL" id="RZB48503.1"/>
    </source>
</evidence>
<proteinExistence type="predicted"/>
<dbReference type="EMBL" id="QZWG01000019">
    <property type="protein sequence ID" value="RZB48503.1"/>
    <property type="molecule type" value="Genomic_DNA"/>
</dbReference>
<evidence type="ECO:0000313" key="3">
    <source>
        <dbReference type="Proteomes" id="UP000289340"/>
    </source>
</evidence>
<sequence length="352" mass="39504">MKLSAKPISSPGRTDKFPPPLMRFLRSNAGSRSRRSRSSPMFVRKKNTTFETHTQEPSSPKVTCMGQVRVKRASKQPTTQPDLAPTRCRRRRRRCCCFWIRRPNNPCRCNPLWPNWPFFRRKPTKLKQDSQSEPNFYAHEESELPFQERVNVDKDSDFASNSSTPPRNALLLTRCRSAPYRSSSLASRFWSSPVKDQETELQHTSEGPQTEPELGFLTEKIASLTEPEKVEEVETETESVLRPTVLTRCKSEPARTGHRLDPLQGCTMVISVMGTVNCNFTDFWKVGWGDQEGVGGPPLGWRGWGRDALGVALAAGASVAPSGRALPYAPASRTLPCCSLVPCLAKESFFGK</sequence>
<protein>
    <submittedName>
        <fullName evidence="2">Uncharacterized protein</fullName>
    </submittedName>
</protein>
<feature type="compositionally biased region" description="Basic residues" evidence="1">
    <location>
        <begin position="32"/>
        <end position="47"/>
    </location>
</feature>
<dbReference type="PANTHER" id="PTHR33448:SF10">
    <property type="entry name" value="PROTAMINE P1 FAMILY PROTEIN"/>
    <property type="match status" value="1"/>
</dbReference>
<dbReference type="AlphaFoldDB" id="A0A445FI60"/>
<accession>A0A445FI60</accession>
<name>A0A445FI60_GLYSO</name>
<feature type="compositionally biased region" description="Polar residues" evidence="1">
    <location>
        <begin position="49"/>
        <end position="61"/>
    </location>
</feature>
<gene>
    <name evidence="2" type="ORF">D0Y65_051824</name>
</gene>
<reference evidence="2 3" key="1">
    <citation type="submission" date="2018-09" db="EMBL/GenBank/DDBJ databases">
        <title>A high-quality reference genome of wild soybean provides a powerful tool to mine soybean genomes.</title>
        <authorList>
            <person name="Xie M."/>
            <person name="Chung C.Y.L."/>
            <person name="Li M.-W."/>
            <person name="Wong F.-L."/>
            <person name="Chan T.-F."/>
            <person name="Lam H.-M."/>
        </authorList>
    </citation>
    <scope>NUCLEOTIDE SEQUENCE [LARGE SCALE GENOMIC DNA]</scope>
    <source>
        <strain evidence="3">cv. W05</strain>
        <tissue evidence="2">Hypocotyl of etiolated seedlings</tissue>
    </source>
</reference>
<dbReference type="Proteomes" id="UP000289340">
    <property type="component" value="Chromosome 19"/>
</dbReference>
<dbReference type="PANTHER" id="PTHR33448">
    <property type="entry name" value="CHLOROPLAST PROTEIN HCF243-RELATED"/>
    <property type="match status" value="1"/>
</dbReference>
<evidence type="ECO:0000256" key="1">
    <source>
        <dbReference type="SAM" id="MobiDB-lite"/>
    </source>
</evidence>
<feature type="region of interest" description="Disordered" evidence="1">
    <location>
        <begin position="1"/>
        <end position="61"/>
    </location>
</feature>
<keyword evidence="3" id="KW-1185">Reference proteome</keyword>
<organism evidence="2 3">
    <name type="scientific">Glycine soja</name>
    <name type="common">Wild soybean</name>
    <dbReference type="NCBI Taxonomy" id="3848"/>
    <lineage>
        <taxon>Eukaryota</taxon>
        <taxon>Viridiplantae</taxon>
        <taxon>Streptophyta</taxon>
        <taxon>Embryophyta</taxon>
        <taxon>Tracheophyta</taxon>
        <taxon>Spermatophyta</taxon>
        <taxon>Magnoliopsida</taxon>
        <taxon>eudicotyledons</taxon>
        <taxon>Gunneridae</taxon>
        <taxon>Pentapetalae</taxon>
        <taxon>rosids</taxon>
        <taxon>fabids</taxon>
        <taxon>Fabales</taxon>
        <taxon>Fabaceae</taxon>
        <taxon>Papilionoideae</taxon>
        <taxon>50 kb inversion clade</taxon>
        <taxon>NPAAA clade</taxon>
        <taxon>indigoferoid/millettioid clade</taxon>
        <taxon>Phaseoleae</taxon>
        <taxon>Glycine</taxon>
        <taxon>Glycine subgen. Soja</taxon>
    </lineage>
</organism>